<gene>
    <name evidence="3" type="ORF">LXT13_05080</name>
</gene>
<dbReference type="SUPFAM" id="SSF55961">
    <property type="entry name" value="Bet v1-like"/>
    <property type="match status" value="1"/>
</dbReference>
<evidence type="ECO:0000313" key="4">
    <source>
        <dbReference type="Proteomes" id="UP001200741"/>
    </source>
</evidence>
<feature type="domain" description="Activator of Hsp90 ATPase homologue 1/2-like C-terminal" evidence="2">
    <location>
        <begin position="14"/>
        <end position="143"/>
    </location>
</feature>
<dbReference type="RefSeq" id="WP_233370533.1">
    <property type="nucleotide sequence ID" value="NZ_JAJTWU010000002.1"/>
</dbReference>
<dbReference type="Pfam" id="PF08327">
    <property type="entry name" value="AHSA1"/>
    <property type="match status" value="1"/>
</dbReference>
<dbReference type="CDD" id="cd07814">
    <property type="entry name" value="SRPBCC_CalC_Aha1-like"/>
    <property type="match status" value="1"/>
</dbReference>
<protein>
    <submittedName>
        <fullName evidence="3">SRPBCC domain-containing protein</fullName>
    </submittedName>
</protein>
<accession>A0ABS8XT99</accession>
<evidence type="ECO:0000256" key="1">
    <source>
        <dbReference type="ARBA" id="ARBA00006817"/>
    </source>
</evidence>
<comment type="caution">
    <text evidence="3">The sequence shown here is derived from an EMBL/GenBank/DDBJ whole genome shotgun (WGS) entry which is preliminary data.</text>
</comment>
<evidence type="ECO:0000259" key="2">
    <source>
        <dbReference type="Pfam" id="PF08327"/>
    </source>
</evidence>
<organism evidence="3 4">
    <name type="scientific">Pelomonas cellulosilytica</name>
    <dbReference type="NCBI Taxonomy" id="2906762"/>
    <lineage>
        <taxon>Bacteria</taxon>
        <taxon>Pseudomonadati</taxon>
        <taxon>Pseudomonadota</taxon>
        <taxon>Betaproteobacteria</taxon>
        <taxon>Burkholderiales</taxon>
        <taxon>Sphaerotilaceae</taxon>
        <taxon>Roseateles</taxon>
    </lineage>
</organism>
<comment type="similarity">
    <text evidence="1">Belongs to the AHA1 family.</text>
</comment>
<dbReference type="EMBL" id="JAJTWU010000002">
    <property type="protein sequence ID" value="MCE4553821.1"/>
    <property type="molecule type" value="Genomic_DNA"/>
</dbReference>
<name>A0ABS8XT99_9BURK</name>
<dbReference type="InterPro" id="IPR023393">
    <property type="entry name" value="START-like_dom_sf"/>
</dbReference>
<keyword evidence="4" id="KW-1185">Reference proteome</keyword>
<dbReference type="InterPro" id="IPR013538">
    <property type="entry name" value="ASHA1/2-like_C"/>
</dbReference>
<evidence type="ECO:0000313" key="3">
    <source>
        <dbReference type="EMBL" id="MCE4553821.1"/>
    </source>
</evidence>
<dbReference type="Gene3D" id="3.30.530.20">
    <property type="match status" value="1"/>
</dbReference>
<dbReference type="Proteomes" id="UP001200741">
    <property type="component" value="Unassembled WGS sequence"/>
</dbReference>
<reference evidence="3 4" key="1">
    <citation type="submission" date="2021-12" db="EMBL/GenBank/DDBJ databases">
        <title>Genome seq of P8.</title>
        <authorList>
            <person name="Seo T."/>
        </authorList>
    </citation>
    <scope>NUCLEOTIDE SEQUENCE [LARGE SCALE GENOMIC DNA]</scope>
    <source>
        <strain evidence="3 4">P8</strain>
    </source>
</reference>
<sequence length="150" mass="16083">MIADVSLSREYVLDAPPQVVFAAWTDPAALLQWWCPGPAHATHAELDVRAGGRYEIRMTAGPGGEPQVVSGEYVAVEPPHRLVMTWHARGTPHDNGDASLLTVELHPHPRGTRLALLHERLPTGSGASYSGGWAAVLQALSRFVQPPSAA</sequence>
<proteinExistence type="inferred from homology"/>